<feature type="transmembrane region" description="Helical" evidence="2">
    <location>
        <begin position="723"/>
        <end position="740"/>
    </location>
</feature>
<reference evidence="3 4" key="1">
    <citation type="submission" date="2020-08" db="EMBL/GenBank/DDBJ databases">
        <title>Genome public.</title>
        <authorList>
            <person name="Liu C."/>
            <person name="Sun Q."/>
        </authorList>
    </citation>
    <scope>NUCLEOTIDE SEQUENCE [LARGE SCALE GENOMIC DNA]</scope>
    <source>
        <strain evidence="3 4">NSJ-27</strain>
    </source>
</reference>
<name>A0ABR7INZ2_9CLOT</name>
<sequence length="747" mass="79902">MYLVNDYERLSEEFADAGMQYIFTGHMHANDIATMTTEAGNTLYDIETGSVVTYPSPMRFVTINRNLDNGVVTENMSVSTTTNLGPITFTNPLTGEEQTIEDITAYGQQHGFSVDMVSTTVNGFLHGYYDQITEAGGVKPALEALINNLLGDTLPGDGNLTIEQLIDVALPLLLPTTPEAGTNVYYEGNTIKIWIASDEAPDAAPGEDPDGYWASIPVQGLKEALTPVFGTLDSMVANPTILDNAIDALASDLLAVPVYQTESETKTILDLANYAYQSHLAGNDNKDNMPAWVASAEQAISSGEVVDQIVNLLIQHVSNLLTQVLDQVSLKDLTGIAGWNLTTKEWIPVEGRTVLIQPLNDNTKTMINLMAMFVGWTAEGSTRMIPDGYTVQDLITKINNVGGLIGISVNFEEILSELINGTPADPETGTEATEGLLTEEMRQQLGDFANSIVNSLAIDSNYPKDNNTTITNQYTVEKINKTILNQVITYAENAKVSGEYDNAIESVQKSFDAALENAKTVAGNAGATQEEVDTAWKTLLNEIHKLGFVAGDKTALASLIEAANEINAELDRYVEAGKAEFTAALEAAVAVYEDGDAMQAEINQVADDLLNAMLNLRYKADKSILEDVLAEAGKVDANAYTAESYAVLTAAVNDAKAVLENENATQEEVDAAVTSVQTAMDNLVAVNGTVNETTTTDNNATQAGQESTTAKANTAKTGDMNPVAGIAAITVAGLVLVLTLKKKASNI</sequence>
<dbReference type="Gene3D" id="1.20.1270.90">
    <property type="entry name" value="AF1782-like"/>
    <property type="match status" value="3"/>
</dbReference>
<protein>
    <submittedName>
        <fullName evidence="3">FIVAR domain-containing protein</fullName>
    </submittedName>
</protein>
<evidence type="ECO:0000256" key="1">
    <source>
        <dbReference type="SAM" id="MobiDB-lite"/>
    </source>
</evidence>
<organism evidence="3 4">
    <name type="scientific">Clostridium facile</name>
    <dbReference type="NCBI Taxonomy" id="2763035"/>
    <lineage>
        <taxon>Bacteria</taxon>
        <taxon>Bacillati</taxon>
        <taxon>Bacillota</taxon>
        <taxon>Clostridia</taxon>
        <taxon>Eubacteriales</taxon>
        <taxon>Clostridiaceae</taxon>
        <taxon>Clostridium</taxon>
    </lineage>
</organism>
<evidence type="ECO:0000313" key="3">
    <source>
        <dbReference type="EMBL" id="MBC5786848.1"/>
    </source>
</evidence>
<dbReference type="Pfam" id="PF07554">
    <property type="entry name" value="FIVAR"/>
    <property type="match status" value="3"/>
</dbReference>
<comment type="caution">
    <text evidence="3">The sequence shown here is derived from an EMBL/GenBank/DDBJ whole genome shotgun (WGS) entry which is preliminary data.</text>
</comment>
<evidence type="ECO:0000313" key="4">
    <source>
        <dbReference type="Proteomes" id="UP000649151"/>
    </source>
</evidence>
<accession>A0ABR7INZ2</accession>
<dbReference type="InterPro" id="IPR029052">
    <property type="entry name" value="Metallo-depent_PP-like"/>
</dbReference>
<proteinExistence type="predicted"/>
<dbReference type="EMBL" id="JACOQK010000001">
    <property type="protein sequence ID" value="MBC5786848.1"/>
    <property type="molecule type" value="Genomic_DNA"/>
</dbReference>
<keyword evidence="2" id="KW-0812">Transmembrane</keyword>
<dbReference type="Gene3D" id="3.60.21.10">
    <property type="match status" value="1"/>
</dbReference>
<feature type="region of interest" description="Disordered" evidence="1">
    <location>
        <begin position="693"/>
        <end position="715"/>
    </location>
</feature>
<keyword evidence="2" id="KW-1133">Transmembrane helix</keyword>
<evidence type="ECO:0000256" key="2">
    <source>
        <dbReference type="SAM" id="Phobius"/>
    </source>
</evidence>
<keyword evidence="4" id="KW-1185">Reference proteome</keyword>
<gene>
    <name evidence="3" type="ORF">H8Z77_02275</name>
</gene>
<keyword evidence="2" id="KW-0472">Membrane</keyword>
<dbReference type="Proteomes" id="UP000649151">
    <property type="component" value="Unassembled WGS sequence"/>
</dbReference>